<dbReference type="PANTHER" id="PTHR36766">
    <property type="entry name" value="PLANT BROAD-SPECTRUM MILDEW RESISTANCE PROTEIN RPW8"/>
    <property type="match status" value="1"/>
</dbReference>
<dbReference type="Proteomes" id="UP000694918">
    <property type="component" value="Unplaced"/>
</dbReference>
<comment type="similarity">
    <text evidence="1">Belongs to the disease resistance NB-LRR family.</text>
</comment>
<dbReference type="GO" id="GO:0006952">
    <property type="term" value="P:defense response"/>
    <property type="evidence" value="ECO:0007669"/>
    <property type="project" value="UniProtKB-KW"/>
</dbReference>
<dbReference type="Gene3D" id="3.40.50.300">
    <property type="entry name" value="P-loop containing nucleotide triphosphate hydrolases"/>
    <property type="match status" value="1"/>
</dbReference>
<dbReference type="Gene3D" id="1.10.10.10">
    <property type="entry name" value="Winged helix-like DNA-binding domain superfamily/Winged helix DNA-binding domain"/>
    <property type="match status" value="1"/>
</dbReference>
<evidence type="ECO:0000256" key="1">
    <source>
        <dbReference type="ARBA" id="ARBA00008894"/>
    </source>
</evidence>
<dbReference type="GeneID" id="105135848"/>
<dbReference type="PROSITE" id="PS51153">
    <property type="entry name" value="RPW8"/>
    <property type="match status" value="1"/>
</dbReference>
<dbReference type="Gene3D" id="3.80.10.10">
    <property type="entry name" value="Ribonuclease Inhibitor"/>
    <property type="match status" value="1"/>
</dbReference>
<dbReference type="Gene3D" id="1.10.8.430">
    <property type="entry name" value="Helical domain of apoptotic protease-activating factors"/>
    <property type="match status" value="1"/>
</dbReference>
<protein>
    <submittedName>
        <fullName evidence="6">Probable disease resistance protein At5g66900 isoform X1</fullName>
    </submittedName>
</protein>
<dbReference type="SUPFAM" id="SSF52540">
    <property type="entry name" value="P-loop containing nucleoside triphosphate hydrolases"/>
    <property type="match status" value="1"/>
</dbReference>
<dbReference type="InterPro" id="IPR008808">
    <property type="entry name" value="Powdery_mildew-R_dom"/>
</dbReference>
<dbReference type="Pfam" id="PF05659">
    <property type="entry name" value="RPW8"/>
    <property type="match status" value="1"/>
</dbReference>
<evidence type="ECO:0000313" key="6">
    <source>
        <dbReference type="RefSeq" id="XP_011039220.1"/>
    </source>
</evidence>
<gene>
    <name evidence="6" type="primary">LOC105135848</name>
</gene>
<sequence length="836" mass="95121">MAGQVVISAVAGAGFEIIFGDFLKIVVKAQRHNSQFKPSLKRLEEMLKDMAPNIKRIESFNRELDQPKQLERLKGLMTKGNDLVNKCSKIHKYNCLMRPIYNKKLLKLEKDIRDHISRVLQLQVVADTKESLHTQNSTLVAVKGVSSGVRQLNDQFEKLSMTLSNGGRVDSSKSYSNTILSGVCSPPLLKVDPVGLEIPLSDLEIKLLNDPQHIVLSAPGGCGKTTLATALCQQGSVKDKFKSNIFFVNVPKQRNLMIIVKMIFQHKEIESPDFQSEADAANHLERLFMQIGPDPILLVLDDVWPVSESILDVLMFRIENYKILVTSRYEFQSFGSTYQLKTLNLADAMTLFQKLAFPLDQQSYTPDQQILEKMVKCCRGFPLVISVVGKSLCRKSAAEWRKRLRECSKAVSILSDYEKILDCLRSSVEALNDNVAAKECFMDLGSFPEDQRIPATTLIDMWAELYNLDEDDTIANLHKLSEMNLIEILVTRKDANEDDGSYNEHFVTQHDLLRELAIRESNSENIECRKRVLLEIIENKIPEWLMEQDQLSISAKLLSISTDENFSSSWSTMQAPEVEVLLLNFQTEKFSLPEFIERMDKLRVLVLHNYGFVPSEMSNFPLLGSLSNLKRIRLEKVSIPSLFLTSMKWRKLEKMSLVMCNIHEAFNKSTNNISDAFPKIVDLTIDYCNDLEELPTGFCDLVLLRKLSITNCHKLSALPEDMGNLLDLEVLRLNSCIELTELPATIGRLRKLQILDISECLSVTKLPEQIGQLHDLRKLYMIDCSSCELPSSVENLFHLKEVIGDQETAMSWNRFKPRLPSLTIKVHKENNLNWLG</sequence>
<dbReference type="GO" id="GO:0043531">
    <property type="term" value="F:ADP binding"/>
    <property type="evidence" value="ECO:0007669"/>
    <property type="project" value="InterPro"/>
</dbReference>
<keyword evidence="2" id="KW-0677">Repeat</keyword>
<dbReference type="InterPro" id="IPR032675">
    <property type="entry name" value="LRR_dom_sf"/>
</dbReference>
<dbReference type="InterPro" id="IPR042197">
    <property type="entry name" value="Apaf_helical"/>
</dbReference>
<dbReference type="InterPro" id="IPR036388">
    <property type="entry name" value="WH-like_DNA-bd_sf"/>
</dbReference>
<dbReference type="InterPro" id="IPR002182">
    <property type="entry name" value="NB-ARC"/>
</dbReference>
<evidence type="ECO:0000256" key="2">
    <source>
        <dbReference type="ARBA" id="ARBA00022737"/>
    </source>
</evidence>
<dbReference type="PANTHER" id="PTHR36766:SF68">
    <property type="entry name" value="RPW8 DOMAIN-CONTAINING PROTEIN"/>
    <property type="match status" value="1"/>
</dbReference>
<keyword evidence="3" id="KW-0611">Plant defense</keyword>
<dbReference type="RefSeq" id="XP_011039220.1">
    <property type="nucleotide sequence ID" value="XM_011040918.1"/>
</dbReference>
<dbReference type="InterPro" id="IPR055414">
    <property type="entry name" value="LRR_R13L4/SHOC2-like"/>
</dbReference>
<dbReference type="KEGG" id="peu:105135848"/>
<keyword evidence="5" id="KW-1185">Reference proteome</keyword>
<organism evidence="5 6">
    <name type="scientific">Populus euphratica</name>
    <name type="common">Euphrates poplar</name>
    <dbReference type="NCBI Taxonomy" id="75702"/>
    <lineage>
        <taxon>Eukaryota</taxon>
        <taxon>Viridiplantae</taxon>
        <taxon>Streptophyta</taxon>
        <taxon>Embryophyta</taxon>
        <taxon>Tracheophyta</taxon>
        <taxon>Spermatophyta</taxon>
        <taxon>Magnoliopsida</taxon>
        <taxon>eudicotyledons</taxon>
        <taxon>Gunneridae</taxon>
        <taxon>Pentapetalae</taxon>
        <taxon>rosids</taxon>
        <taxon>fabids</taxon>
        <taxon>Malpighiales</taxon>
        <taxon>Salicaceae</taxon>
        <taxon>Saliceae</taxon>
        <taxon>Populus</taxon>
    </lineage>
</organism>
<dbReference type="Pfam" id="PF23598">
    <property type="entry name" value="LRR_14"/>
    <property type="match status" value="1"/>
</dbReference>
<dbReference type="PRINTS" id="PR00364">
    <property type="entry name" value="DISEASERSIST"/>
</dbReference>
<accession>A0AAJ6V0V4</accession>
<dbReference type="InterPro" id="IPR027417">
    <property type="entry name" value="P-loop_NTPase"/>
</dbReference>
<proteinExistence type="inferred from homology"/>
<dbReference type="Pfam" id="PF00931">
    <property type="entry name" value="NB-ARC"/>
    <property type="match status" value="1"/>
</dbReference>
<evidence type="ECO:0000259" key="4">
    <source>
        <dbReference type="PROSITE" id="PS51153"/>
    </source>
</evidence>
<evidence type="ECO:0000313" key="5">
    <source>
        <dbReference type="Proteomes" id="UP000694918"/>
    </source>
</evidence>
<dbReference type="AlphaFoldDB" id="A0AAJ6V0V4"/>
<reference evidence="6" key="1">
    <citation type="submission" date="2025-08" db="UniProtKB">
        <authorList>
            <consortium name="RefSeq"/>
        </authorList>
    </citation>
    <scope>IDENTIFICATION</scope>
</reference>
<name>A0AAJ6V0V4_POPEU</name>
<evidence type="ECO:0000256" key="3">
    <source>
        <dbReference type="ARBA" id="ARBA00022821"/>
    </source>
</evidence>
<dbReference type="SUPFAM" id="SSF52047">
    <property type="entry name" value="RNI-like"/>
    <property type="match status" value="1"/>
</dbReference>
<feature type="domain" description="RPW8" evidence="4">
    <location>
        <begin position="4"/>
        <end position="154"/>
    </location>
</feature>